<dbReference type="Proteomes" id="UP000799444">
    <property type="component" value="Unassembled WGS sequence"/>
</dbReference>
<reference evidence="2" key="1">
    <citation type="journal article" date="2020" name="Stud. Mycol.">
        <title>101 Dothideomycetes genomes: a test case for predicting lifestyles and emergence of pathogens.</title>
        <authorList>
            <person name="Haridas S."/>
            <person name="Albert R."/>
            <person name="Binder M."/>
            <person name="Bloem J."/>
            <person name="Labutti K."/>
            <person name="Salamov A."/>
            <person name="Andreopoulos B."/>
            <person name="Baker S."/>
            <person name="Barry K."/>
            <person name="Bills G."/>
            <person name="Bluhm B."/>
            <person name="Cannon C."/>
            <person name="Castanera R."/>
            <person name="Culley D."/>
            <person name="Daum C."/>
            <person name="Ezra D."/>
            <person name="Gonzalez J."/>
            <person name="Henrissat B."/>
            <person name="Kuo A."/>
            <person name="Liang C."/>
            <person name="Lipzen A."/>
            <person name="Lutzoni F."/>
            <person name="Magnuson J."/>
            <person name="Mondo S."/>
            <person name="Nolan M."/>
            <person name="Ohm R."/>
            <person name="Pangilinan J."/>
            <person name="Park H.-J."/>
            <person name="Ramirez L."/>
            <person name="Alfaro M."/>
            <person name="Sun H."/>
            <person name="Tritt A."/>
            <person name="Yoshinaga Y."/>
            <person name="Zwiers L.-H."/>
            <person name="Turgeon B."/>
            <person name="Goodwin S."/>
            <person name="Spatafora J."/>
            <person name="Crous P."/>
            <person name="Grigoriev I."/>
        </authorList>
    </citation>
    <scope>NUCLEOTIDE SEQUENCE</scope>
    <source>
        <strain evidence="2">CBS 125425</strain>
    </source>
</reference>
<evidence type="ECO:0000313" key="3">
    <source>
        <dbReference type="Proteomes" id="UP000799444"/>
    </source>
</evidence>
<dbReference type="EMBL" id="ML996208">
    <property type="protein sequence ID" value="KAF2730856.1"/>
    <property type="molecule type" value="Genomic_DNA"/>
</dbReference>
<protein>
    <submittedName>
        <fullName evidence="2">Uncharacterized protein</fullName>
    </submittedName>
</protein>
<organism evidence="2 3">
    <name type="scientific">Polyplosphaeria fusca</name>
    <dbReference type="NCBI Taxonomy" id="682080"/>
    <lineage>
        <taxon>Eukaryota</taxon>
        <taxon>Fungi</taxon>
        <taxon>Dikarya</taxon>
        <taxon>Ascomycota</taxon>
        <taxon>Pezizomycotina</taxon>
        <taxon>Dothideomycetes</taxon>
        <taxon>Pleosporomycetidae</taxon>
        <taxon>Pleosporales</taxon>
        <taxon>Tetraplosphaeriaceae</taxon>
        <taxon>Polyplosphaeria</taxon>
    </lineage>
</organism>
<accession>A0A9P4QTW1</accession>
<evidence type="ECO:0000313" key="2">
    <source>
        <dbReference type="EMBL" id="KAF2730856.1"/>
    </source>
</evidence>
<gene>
    <name evidence="2" type="ORF">EJ04DRAFT_29636</name>
</gene>
<sequence length="209" mass="23138">MAVCETLESRAQHRQSMTARVVSSGGNRGSSTSKRTQVPAHHSILASYWRAVLVDRLDGAAWSRSLAGQSCWTRERTAERAWSSWRKPDNCRSKRSLTRGLLRGNVSWLLNSTALEAGQHHSQSSSARPRTRYAAAFLILDHLCLSIRIIDSTKSEAADAANALVVSDTGMCMVRAEPQLRFGDSRWLFKVPCIANTIARTDRTKGLVV</sequence>
<dbReference type="AlphaFoldDB" id="A0A9P4QTW1"/>
<evidence type="ECO:0000256" key="1">
    <source>
        <dbReference type="SAM" id="MobiDB-lite"/>
    </source>
</evidence>
<proteinExistence type="predicted"/>
<feature type="region of interest" description="Disordered" evidence="1">
    <location>
        <begin position="14"/>
        <end position="38"/>
    </location>
</feature>
<keyword evidence="3" id="KW-1185">Reference proteome</keyword>
<feature type="compositionally biased region" description="Low complexity" evidence="1">
    <location>
        <begin position="20"/>
        <end position="36"/>
    </location>
</feature>
<comment type="caution">
    <text evidence="2">The sequence shown here is derived from an EMBL/GenBank/DDBJ whole genome shotgun (WGS) entry which is preliminary data.</text>
</comment>
<name>A0A9P4QTW1_9PLEO</name>